<evidence type="ECO:0000313" key="1">
    <source>
        <dbReference type="EMBL" id="KAI9920900.1"/>
    </source>
</evidence>
<sequence length="71" mass="7643">MCDSSPPTLSHVIVPSTSIGVMSARECPVFRLLAALDARHGLLVRMPPSELSSSESNADDEAEEEDDDDDK</sequence>
<dbReference type="EMBL" id="CM047580">
    <property type="protein sequence ID" value="KAI9920900.1"/>
    <property type="molecule type" value="Genomic_DNA"/>
</dbReference>
<comment type="caution">
    <text evidence="1">The sequence shown here is derived from an EMBL/GenBank/DDBJ whole genome shotgun (WGS) entry which is preliminary data.</text>
</comment>
<gene>
    <name evidence="1" type="ORF">PsorP6_001564</name>
</gene>
<dbReference type="Proteomes" id="UP001163321">
    <property type="component" value="Chromosome 1"/>
</dbReference>
<protein>
    <submittedName>
        <fullName evidence="1">Uncharacterized protein</fullName>
    </submittedName>
</protein>
<keyword evidence="2" id="KW-1185">Reference proteome</keyword>
<organism evidence="1 2">
    <name type="scientific">Peronosclerospora sorghi</name>
    <dbReference type="NCBI Taxonomy" id="230839"/>
    <lineage>
        <taxon>Eukaryota</taxon>
        <taxon>Sar</taxon>
        <taxon>Stramenopiles</taxon>
        <taxon>Oomycota</taxon>
        <taxon>Peronosporomycetes</taxon>
        <taxon>Peronosporales</taxon>
        <taxon>Peronosporaceae</taxon>
        <taxon>Peronosclerospora</taxon>
    </lineage>
</organism>
<proteinExistence type="predicted"/>
<accession>A0ACC0WS83</accession>
<name>A0ACC0WS83_9STRA</name>
<evidence type="ECO:0000313" key="2">
    <source>
        <dbReference type="Proteomes" id="UP001163321"/>
    </source>
</evidence>
<reference evidence="1 2" key="1">
    <citation type="journal article" date="2022" name="bioRxiv">
        <title>The genome of the oomycete Peronosclerospora sorghi, a cosmopolitan pathogen of maize and sorghum, is inflated with dispersed pseudogenes.</title>
        <authorList>
            <person name="Fletcher K."/>
            <person name="Martin F."/>
            <person name="Isakeit T."/>
            <person name="Cavanaugh K."/>
            <person name="Magill C."/>
            <person name="Michelmore R."/>
        </authorList>
    </citation>
    <scope>NUCLEOTIDE SEQUENCE [LARGE SCALE GENOMIC DNA]</scope>
    <source>
        <strain evidence="1">P6</strain>
    </source>
</reference>